<name>H1PZT1_9BACT</name>
<feature type="transmembrane region" description="Helical" evidence="6">
    <location>
        <begin position="417"/>
        <end position="439"/>
    </location>
</feature>
<feature type="transmembrane region" description="Helical" evidence="6">
    <location>
        <begin position="196"/>
        <end position="221"/>
    </location>
</feature>
<dbReference type="PANTHER" id="PTHR30250">
    <property type="entry name" value="PST FAMILY PREDICTED COLANIC ACID TRANSPORTER"/>
    <property type="match status" value="1"/>
</dbReference>
<proteinExistence type="predicted"/>
<keyword evidence="5 6" id="KW-0472">Membrane</keyword>
<dbReference type="GO" id="GO:0005886">
    <property type="term" value="C:plasma membrane"/>
    <property type="evidence" value="ECO:0007669"/>
    <property type="project" value="UniProtKB-SubCell"/>
</dbReference>
<feature type="transmembrane region" description="Helical" evidence="6">
    <location>
        <begin position="357"/>
        <end position="379"/>
    </location>
</feature>
<dbReference type="EMBL" id="AGWK01000005">
    <property type="protein sequence ID" value="EHO74611.1"/>
    <property type="molecule type" value="Genomic_DNA"/>
</dbReference>
<reference evidence="7 8" key="1">
    <citation type="submission" date="2011-12" db="EMBL/GenBank/DDBJ databases">
        <title>The Genome Sequence of Prevotella micans F0438.</title>
        <authorList>
            <consortium name="The Broad Institute Genome Sequencing Platform"/>
            <person name="Earl A."/>
            <person name="Ward D."/>
            <person name="Feldgarden M."/>
            <person name="Gevers D."/>
            <person name="Izard J."/>
            <person name="Baranova O.V."/>
            <person name="Blanton J.M."/>
            <person name="Wade W.G."/>
            <person name="Dewhirst F.E."/>
            <person name="Young S.K."/>
            <person name="Zeng Q."/>
            <person name="Gargeya S."/>
            <person name="Fitzgerald M."/>
            <person name="Haas B."/>
            <person name="Abouelleil A."/>
            <person name="Alvarado L."/>
            <person name="Arachchi H.M."/>
            <person name="Berlin A."/>
            <person name="Chapman S.B."/>
            <person name="Gearin G."/>
            <person name="Goldberg J."/>
            <person name="Griggs A."/>
            <person name="Gujja S."/>
            <person name="Hansen M."/>
            <person name="Heiman D."/>
            <person name="Howarth C."/>
            <person name="Larimer J."/>
            <person name="Lui A."/>
            <person name="MacDonald P.J.P."/>
            <person name="McCowen C."/>
            <person name="Montmayeur A."/>
            <person name="Murphy C."/>
            <person name="Neiman D."/>
            <person name="Pearson M."/>
            <person name="Priest M."/>
            <person name="Roberts A."/>
            <person name="Saif S."/>
            <person name="Shea T."/>
            <person name="Sisk P."/>
            <person name="Stolte C."/>
            <person name="Sykes S."/>
            <person name="Wortman J."/>
            <person name="Nusbaum C."/>
            <person name="Birren B."/>
        </authorList>
    </citation>
    <scope>NUCLEOTIDE SEQUENCE [LARGE SCALE GENOMIC DNA]</scope>
    <source>
        <strain evidence="7 8">F0438</strain>
    </source>
</reference>
<keyword evidence="4 6" id="KW-1133">Transmembrane helix</keyword>
<protein>
    <recommendedName>
        <fullName evidence="9">Polysaccharide biosynthesis protein C-terminal domain-containing protein</fullName>
    </recommendedName>
</protein>
<feature type="transmembrane region" description="Helical" evidence="6">
    <location>
        <begin position="169"/>
        <end position="190"/>
    </location>
</feature>
<dbReference type="STRING" id="883158.HMPREF9140_00169"/>
<evidence type="ECO:0008006" key="9">
    <source>
        <dbReference type="Google" id="ProtNLM"/>
    </source>
</evidence>
<dbReference type="RefSeq" id="WP_006951097.1">
    <property type="nucleotide sequence ID" value="NZ_JH594521.1"/>
</dbReference>
<evidence type="ECO:0000256" key="3">
    <source>
        <dbReference type="ARBA" id="ARBA00022692"/>
    </source>
</evidence>
<dbReference type="InterPro" id="IPR050833">
    <property type="entry name" value="Poly_Biosynth_Transport"/>
</dbReference>
<feature type="transmembrane region" description="Helical" evidence="6">
    <location>
        <begin position="20"/>
        <end position="41"/>
    </location>
</feature>
<keyword evidence="8" id="KW-1185">Reference proteome</keyword>
<evidence type="ECO:0000256" key="5">
    <source>
        <dbReference type="ARBA" id="ARBA00023136"/>
    </source>
</evidence>
<dbReference type="PANTHER" id="PTHR30250:SF11">
    <property type="entry name" value="O-ANTIGEN TRANSPORTER-RELATED"/>
    <property type="match status" value="1"/>
</dbReference>
<comment type="caution">
    <text evidence="7">The sequence shown here is derived from an EMBL/GenBank/DDBJ whole genome shotgun (WGS) entry which is preliminary data.</text>
</comment>
<evidence type="ECO:0000313" key="7">
    <source>
        <dbReference type="EMBL" id="EHO74611.1"/>
    </source>
</evidence>
<feature type="transmembrane region" description="Helical" evidence="6">
    <location>
        <begin position="281"/>
        <end position="304"/>
    </location>
</feature>
<organism evidence="7 8">
    <name type="scientific">Prevotella micans F0438</name>
    <dbReference type="NCBI Taxonomy" id="883158"/>
    <lineage>
        <taxon>Bacteria</taxon>
        <taxon>Pseudomonadati</taxon>
        <taxon>Bacteroidota</taxon>
        <taxon>Bacteroidia</taxon>
        <taxon>Bacteroidales</taxon>
        <taxon>Prevotellaceae</taxon>
        <taxon>Prevotella</taxon>
    </lineage>
</organism>
<feature type="transmembrane region" description="Helical" evidence="6">
    <location>
        <begin position="391"/>
        <end position="411"/>
    </location>
</feature>
<evidence type="ECO:0000256" key="6">
    <source>
        <dbReference type="SAM" id="Phobius"/>
    </source>
</evidence>
<dbReference type="HOGENOM" id="CLU_044954_1_0_10"/>
<keyword evidence="2" id="KW-1003">Cell membrane</keyword>
<evidence type="ECO:0000256" key="2">
    <source>
        <dbReference type="ARBA" id="ARBA00022475"/>
    </source>
</evidence>
<comment type="subcellular location">
    <subcellularLocation>
        <location evidence="1">Cell membrane</location>
        <topology evidence="1">Multi-pass membrane protein</topology>
    </subcellularLocation>
</comment>
<sequence length="449" mass="50402">MLDKLRNALTGTNGRNKILVRNILFSAILKVIGLATSLIVVRVTLHYLNNEIYGIWMTITSIIYWISVFDIGMGNGMRNYMTMAISKNNYPEARAYLSTTLFALTVIALVAVVLMILPLSLLDFNSVFNTRVLPSDELRNAMVVAFAFTMMLFVMKNISYVFMAMQKYALADLLTVASNVAALAIVYVLTKTTQGNLLLVVLAFTAAPVVTYLLAAIPFFVRYPQLRPRFGEFRKDLLSKIVGKGLNFFFIQITSCLVIYGASNMFIIQFCGPESVTVYNIAYKFFNLMAIAYTVIISPMWNAYTDAYIKGDYAWIRSNFRTSLCSWLMIEVVGVVMLFLSHWFYRLWVGSAVSVPLSVSLSVFAFISLFNFNNAATYLINGLNKIRVQMITSIVVTALYLAAMLCFGHRIGIEGVVFSMAAAYLVMGAIHFYQCRLLITSRASGIWDK</sequence>
<feature type="transmembrane region" description="Helical" evidence="6">
    <location>
        <begin position="141"/>
        <end position="162"/>
    </location>
</feature>
<dbReference type="Proteomes" id="UP000016023">
    <property type="component" value="Unassembled WGS sequence"/>
</dbReference>
<evidence type="ECO:0000256" key="4">
    <source>
        <dbReference type="ARBA" id="ARBA00022989"/>
    </source>
</evidence>
<evidence type="ECO:0000313" key="8">
    <source>
        <dbReference type="Proteomes" id="UP000016023"/>
    </source>
</evidence>
<feature type="transmembrane region" description="Helical" evidence="6">
    <location>
        <begin position="324"/>
        <end position="345"/>
    </location>
</feature>
<dbReference type="PATRIC" id="fig|883158.3.peg.178"/>
<gene>
    <name evidence="7" type="ORF">HMPREF9140_00169</name>
</gene>
<keyword evidence="3 6" id="KW-0812">Transmembrane</keyword>
<feature type="transmembrane region" description="Helical" evidence="6">
    <location>
        <begin position="241"/>
        <end position="261"/>
    </location>
</feature>
<evidence type="ECO:0000256" key="1">
    <source>
        <dbReference type="ARBA" id="ARBA00004651"/>
    </source>
</evidence>
<dbReference type="eggNOG" id="COG2244">
    <property type="taxonomic scope" value="Bacteria"/>
</dbReference>
<feature type="transmembrane region" description="Helical" evidence="6">
    <location>
        <begin position="53"/>
        <end position="74"/>
    </location>
</feature>
<accession>H1PZT1</accession>
<feature type="transmembrane region" description="Helical" evidence="6">
    <location>
        <begin position="95"/>
        <end position="121"/>
    </location>
</feature>
<dbReference type="AlphaFoldDB" id="H1PZT1"/>